<feature type="compositionally biased region" description="Polar residues" evidence="1">
    <location>
        <begin position="241"/>
        <end position="252"/>
    </location>
</feature>
<accession>A0A0F8TZ24</accession>
<gene>
    <name evidence="3" type="ORF">AOCH_002989</name>
</gene>
<dbReference type="PANTHER" id="PTHR37451:SF4">
    <property type="entry name" value="MARVEL DOMAIN-CONTAINING PROTEIN"/>
    <property type="match status" value="1"/>
</dbReference>
<evidence type="ECO:0000313" key="3">
    <source>
        <dbReference type="EMBL" id="KKK12724.1"/>
    </source>
</evidence>
<feature type="compositionally biased region" description="Polar residues" evidence="1">
    <location>
        <begin position="283"/>
        <end position="298"/>
    </location>
</feature>
<sequence>MRSKSVKPSDYPAFAFHTIRVFALLSAIIVAIILSVFIYNLHSANQKLPWAFLVLIITAFLAILNYTLTTITHCCYGLSPRLSLTTNSIVLLLWLASLVLLAWSMSHTILTACTTTYWATSTGISVCRVYKALFAFTILGTLTYLAAVALDIIVHQRHTRLGEYDPMAVGLAEYKPGRHDRMSSGGVGEGLGPEQQQQQQQQQQHLQEDRIPLVHHQRQVSEDVDAPYPRPLMHVPPPPSYTSANVDSSLLEEQSRAGEAQEEYSDTAPAWSQRRGPRMRFSAYNNPSYDHSGEQTSYDPAGYR</sequence>
<feature type="region of interest" description="Disordered" evidence="1">
    <location>
        <begin position="178"/>
        <end position="304"/>
    </location>
</feature>
<keyword evidence="2" id="KW-0472">Membrane</keyword>
<evidence type="ECO:0000256" key="1">
    <source>
        <dbReference type="SAM" id="MobiDB-lite"/>
    </source>
</evidence>
<evidence type="ECO:0000256" key="2">
    <source>
        <dbReference type="SAM" id="Phobius"/>
    </source>
</evidence>
<dbReference type="VEuPathDB" id="FungiDB:P175DRAFT_0427236"/>
<reference evidence="3 4" key="1">
    <citation type="submission" date="2015-02" db="EMBL/GenBank/DDBJ databases">
        <title>Draft Genome Sequences of Two Closely-Related Aflatoxigenic Aspergillus Species Obtained from the Cote d'Ivoire.</title>
        <authorList>
            <person name="Moore G.G."/>
            <person name="Beltz S.B."/>
            <person name="Mack B.M."/>
        </authorList>
    </citation>
    <scope>NUCLEOTIDE SEQUENCE [LARGE SCALE GENOMIC DNA]</scope>
    <source>
        <strain evidence="3 4">SRRC1432</strain>
    </source>
</reference>
<keyword evidence="4" id="KW-1185">Reference proteome</keyword>
<name>A0A0F8TZ24_9EURO</name>
<dbReference type="AlphaFoldDB" id="A0A0F8TZ24"/>
<feature type="compositionally biased region" description="Low complexity" evidence="1">
    <location>
        <begin position="195"/>
        <end position="204"/>
    </location>
</feature>
<keyword evidence="2" id="KW-0812">Transmembrane</keyword>
<feature type="compositionally biased region" description="Pro residues" evidence="1">
    <location>
        <begin position="228"/>
        <end position="240"/>
    </location>
</feature>
<feature type="transmembrane region" description="Helical" evidence="2">
    <location>
        <begin position="21"/>
        <end position="42"/>
    </location>
</feature>
<feature type="transmembrane region" description="Helical" evidence="2">
    <location>
        <begin position="48"/>
        <end position="68"/>
    </location>
</feature>
<feature type="transmembrane region" description="Helical" evidence="2">
    <location>
        <begin position="132"/>
        <end position="154"/>
    </location>
</feature>
<evidence type="ECO:0008006" key="5">
    <source>
        <dbReference type="Google" id="ProtNLM"/>
    </source>
</evidence>
<evidence type="ECO:0000313" key="4">
    <source>
        <dbReference type="Proteomes" id="UP000034947"/>
    </source>
</evidence>
<dbReference type="Proteomes" id="UP000034947">
    <property type="component" value="Unassembled WGS sequence"/>
</dbReference>
<organism evidence="3 4">
    <name type="scientific">Aspergillus ochraceoroseus</name>
    <dbReference type="NCBI Taxonomy" id="138278"/>
    <lineage>
        <taxon>Eukaryota</taxon>
        <taxon>Fungi</taxon>
        <taxon>Dikarya</taxon>
        <taxon>Ascomycota</taxon>
        <taxon>Pezizomycotina</taxon>
        <taxon>Eurotiomycetes</taxon>
        <taxon>Eurotiomycetidae</taxon>
        <taxon>Eurotiales</taxon>
        <taxon>Aspergillaceae</taxon>
        <taxon>Aspergillus</taxon>
        <taxon>Aspergillus subgen. Nidulantes</taxon>
    </lineage>
</organism>
<proteinExistence type="predicted"/>
<dbReference type="PANTHER" id="PTHR37451">
    <property type="entry name" value="MARVEL DOMAIN"/>
    <property type="match status" value="1"/>
</dbReference>
<protein>
    <recommendedName>
        <fullName evidence="5">MARVEL domain-containing protein</fullName>
    </recommendedName>
</protein>
<keyword evidence="2" id="KW-1133">Transmembrane helix</keyword>
<feature type="transmembrane region" description="Helical" evidence="2">
    <location>
        <begin position="89"/>
        <end position="112"/>
    </location>
</feature>
<comment type="caution">
    <text evidence="3">The sequence shown here is derived from an EMBL/GenBank/DDBJ whole genome shotgun (WGS) entry which is preliminary data.</text>
</comment>
<dbReference type="EMBL" id="JYKN01003408">
    <property type="protein sequence ID" value="KKK12724.1"/>
    <property type="molecule type" value="Genomic_DNA"/>
</dbReference>
<dbReference type="OrthoDB" id="5344006at2759"/>